<proteinExistence type="predicted"/>
<accession>A0ACD4NU60</accession>
<organism evidence="1 2">
    <name type="scientific">Antarcticirhabdus aurantiaca</name>
    <dbReference type="NCBI Taxonomy" id="2606717"/>
    <lineage>
        <taxon>Bacteria</taxon>
        <taxon>Pseudomonadati</taxon>
        <taxon>Pseudomonadota</taxon>
        <taxon>Alphaproteobacteria</taxon>
        <taxon>Hyphomicrobiales</taxon>
        <taxon>Aurantimonadaceae</taxon>
        <taxon>Antarcticirhabdus</taxon>
    </lineage>
</organism>
<protein>
    <submittedName>
        <fullName evidence="1">Type II toxin-antitoxin system VapB family antitoxin</fullName>
    </submittedName>
</protein>
<dbReference type="Proteomes" id="UP001163223">
    <property type="component" value="Chromosome"/>
</dbReference>
<evidence type="ECO:0000313" key="1">
    <source>
        <dbReference type="EMBL" id="WAJ30451.1"/>
    </source>
</evidence>
<keyword evidence="2" id="KW-1185">Reference proteome</keyword>
<sequence>MADMTVEIDEGLLRRALEATRTDDARALIEKALGDMVRQREAQRRLRDLAGKIEWEGDLDEMRRDRHQPLDRT</sequence>
<gene>
    <name evidence="1" type="ORF">OXU80_09715</name>
</gene>
<dbReference type="EMBL" id="CP113520">
    <property type="protein sequence ID" value="WAJ30451.1"/>
    <property type="molecule type" value="Genomic_DNA"/>
</dbReference>
<reference evidence="1" key="1">
    <citation type="submission" date="2022-11" db="EMBL/GenBank/DDBJ databases">
        <title>beta-Carotene-producing bacterium, Jeongeuplla avenae sp. nov., alleviates the salt stress of Arabidopsis seedlings.</title>
        <authorList>
            <person name="Jiang L."/>
            <person name="Lee J."/>
        </authorList>
    </citation>
    <scope>NUCLEOTIDE SEQUENCE</scope>
    <source>
        <strain evidence="1">DY_R2A_6</strain>
    </source>
</reference>
<evidence type="ECO:0000313" key="2">
    <source>
        <dbReference type="Proteomes" id="UP001163223"/>
    </source>
</evidence>
<name>A0ACD4NU60_9HYPH</name>